<protein>
    <recommendedName>
        <fullName evidence="5">DNA repair protein RAD50</fullName>
    </recommendedName>
</protein>
<comment type="similarity">
    <text evidence="4">Belongs to the SMC family. RAD50 subfamily.</text>
</comment>
<feature type="coiled-coil region" evidence="20">
    <location>
        <begin position="744"/>
        <end position="1123"/>
    </location>
</feature>
<evidence type="ECO:0000256" key="12">
    <source>
        <dbReference type="ARBA" id="ARBA00022840"/>
    </source>
</evidence>
<dbReference type="InterPro" id="IPR013134">
    <property type="entry name" value="Zn_hook_RAD50"/>
</dbReference>
<keyword evidence="14 20" id="KW-0175">Coiled coil</keyword>
<proteinExistence type="inferred from homology"/>
<dbReference type="GeneID" id="108737103"/>
<evidence type="ECO:0000256" key="15">
    <source>
        <dbReference type="ARBA" id="ARBA00023204"/>
    </source>
</evidence>
<dbReference type="GO" id="GO:0006302">
    <property type="term" value="P:double-strand break repair"/>
    <property type="evidence" value="ECO:0007669"/>
    <property type="project" value="InterPro"/>
</dbReference>
<evidence type="ECO:0000256" key="14">
    <source>
        <dbReference type="ARBA" id="ARBA00023054"/>
    </source>
</evidence>
<comment type="catalytic activity">
    <reaction evidence="18">
        <text>ATP + H2O = ADP + phosphate + H(+)</text>
        <dbReference type="Rhea" id="RHEA:13065"/>
        <dbReference type="ChEBI" id="CHEBI:15377"/>
        <dbReference type="ChEBI" id="CHEBI:15378"/>
        <dbReference type="ChEBI" id="CHEBI:30616"/>
        <dbReference type="ChEBI" id="CHEBI:43474"/>
        <dbReference type="ChEBI" id="CHEBI:456216"/>
    </reaction>
</comment>
<dbReference type="GO" id="GO:0051880">
    <property type="term" value="F:G-quadruplex DNA binding"/>
    <property type="evidence" value="ECO:0007669"/>
    <property type="project" value="TreeGrafter"/>
</dbReference>
<feature type="coiled-coil region" evidence="20">
    <location>
        <begin position="216"/>
        <end position="274"/>
    </location>
</feature>
<evidence type="ECO:0000256" key="8">
    <source>
        <dbReference type="ARBA" id="ARBA00022741"/>
    </source>
</evidence>
<evidence type="ECO:0000256" key="2">
    <source>
        <dbReference type="ARBA" id="ARBA00004123"/>
    </source>
</evidence>
<evidence type="ECO:0000256" key="13">
    <source>
        <dbReference type="ARBA" id="ARBA00022842"/>
    </source>
</evidence>
<dbReference type="InterPro" id="IPR038729">
    <property type="entry name" value="Rad50/SbcC_AAA"/>
</dbReference>
<evidence type="ECO:0000256" key="9">
    <source>
        <dbReference type="ARBA" id="ARBA00022763"/>
    </source>
</evidence>
<dbReference type="GO" id="GO:0000722">
    <property type="term" value="P:telomere maintenance via recombination"/>
    <property type="evidence" value="ECO:0007669"/>
    <property type="project" value="TreeGrafter"/>
</dbReference>
<dbReference type="SUPFAM" id="SSF75712">
    <property type="entry name" value="Rad50 coiled-coil Zn hook"/>
    <property type="match status" value="1"/>
</dbReference>
<accession>A0A7F5R1S9</accession>
<dbReference type="GO" id="GO:0007004">
    <property type="term" value="P:telomere maintenance via telomerase"/>
    <property type="evidence" value="ECO:0007669"/>
    <property type="project" value="TreeGrafter"/>
</dbReference>
<comment type="cofactor">
    <cofactor evidence="1">
        <name>Zn(2+)</name>
        <dbReference type="ChEBI" id="CHEBI:29105"/>
    </cofactor>
</comment>
<keyword evidence="22" id="KW-1185">Reference proteome</keyword>
<evidence type="ECO:0000256" key="18">
    <source>
        <dbReference type="ARBA" id="ARBA00049360"/>
    </source>
</evidence>
<dbReference type="GO" id="GO:0046872">
    <property type="term" value="F:metal ion binding"/>
    <property type="evidence" value="ECO:0007669"/>
    <property type="project" value="UniProtKB-UniRule"/>
</dbReference>
<evidence type="ECO:0000256" key="11">
    <source>
        <dbReference type="ARBA" id="ARBA00022833"/>
    </source>
</evidence>
<organism evidence="22 23">
    <name type="scientific">Agrilus planipennis</name>
    <name type="common">Emerald ash borer</name>
    <name type="synonym">Agrilus marcopoli</name>
    <dbReference type="NCBI Taxonomy" id="224129"/>
    <lineage>
        <taxon>Eukaryota</taxon>
        <taxon>Metazoa</taxon>
        <taxon>Ecdysozoa</taxon>
        <taxon>Arthropoda</taxon>
        <taxon>Hexapoda</taxon>
        <taxon>Insecta</taxon>
        <taxon>Pterygota</taxon>
        <taxon>Neoptera</taxon>
        <taxon>Endopterygota</taxon>
        <taxon>Coleoptera</taxon>
        <taxon>Polyphaga</taxon>
        <taxon>Elateriformia</taxon>
        <taxon>Buprestoidea</taxon>
        <taxon>Buprestidae</taxon>
        <taxon>Agrilinae</taxon>
        <taxon>Agrilus</taxon>
    </lineage>
</organism>
<dbReference type="Pfam" id="PF13476">
    <property type="entry name" value="AAA_23"/>
    <property type="match status" value="1"/>
</dbReference>
<evidence type="ECO:0000259" key="21">
    <source>
        <dbReference type="PROSITE" id="PS51131"/>
    </source>
</evidence>
<dbReference type="Pfam" id="PF04423">
    <property type="entry name" value="Rad50_zn_hook"/>
    <property type="match status" value="1"/>
</dbReference>
<keyword evidence="9" id="KW-0227">DNA damage</keyword>
<dbReference type="GO" id="GO:0070192">
    <property type="term" value="P:chromosome organization involved in meiotic cell cycle"/>
    <property type="evidence" value="ECO:0007669"/>
    <property type="project" value="TreeGrafter"/>
</dbReference>
<keyword evidence="11 19" id="KW-0862">Zinc</keyword>
<dbReference type="Proteomes" id="UP000192223">
    <property type="component" value="Unplaced"/>
</dbReference>
<dbReference type="GO" id="GO:0043047">
    <property type="term" value="F:single-stranded telomeric DNA binding"/>
    <property type="evidence" value="ECO:0007669"/>
    <property type="project" value="TreeGrafter"/>
</dbReference>
<dbReference type="CTD" id="10111"/>
<feature type="domain" description="Zinc-hook" evidence="21">
    <location>
        <begin position="668"/>
        <end position="766"/>
    </location>
</feature>
<dbReference type="Gene3D" id="3.40.50.300">
    <property type="entry name" value="P-loop containing nucleotide triphosphate hydrolases"/>
    <property type="match status" value="2"/>
</dbReference>
<comment type="subcellular location">
    <subcellularLocation>
        <location evidence="3">Chromosome</location>
    </subcellularLocation>
    <subcellularLocation>
        <location evidence="2">Nucleus</location>
    </subcellularLocation>
</comment>
<keyword evidence="12" id="KW-0067">ATP-binding</keyword>
<gene>
    <name evidence="23" type="primary">LOC108737103</name>
</gene>
<evidence type="ECO:0000256" key="3">
    <source>
        <dbReference type="ARBA" id="ARBA00004286"/>
    </source>
</evidence>
<keyword evidence="10" id="KW-0378">Hydrolase</keyword>
<dbReference type="GO" id="GO:0003691">
    <property type="term" value="F:double-stranded telomeric DNA binding"/>
    <property type="evidence" value="ECO:0007669"/>
    <property type="project" value="TreeGrafter"/>
</dbReference>
<keyword evidence="17" id="KW-0469">Meiosis</keyword>
<sequence length="1334" mass="155816">MRLYFSKNNFFTHSPEPTPPYFRVQMTTLKKLLINGVRNFNPEDGNQLIKFSAPLTLFIGQNGCGKTTIIECLKYACSGELPGCSDRGQGFLYDPKLNGELVTCAQIRLRIRTEKGDTYTISKSMNVTVRNNNLTFKKVDHSLKLQKVGEKDEQMVSGRCVDVDVFFTETFGVSKSIINNVIFCHQEDSLWPLDEGSKLKKKFDEIFEVTKYHKCADHIRKKIKESEHRIDVMKNDLFRLEDKNKECESKQISLVEKEERYAKYATEIMEKEEKLEPIMARIREICELQKHLTHFHEEKSAKLSEKKMIMQHIDKLLKNLKGYEFKGSEDELNNEIQNFDRYRHEIDDKLTSLSKKKSEIDMQEHTNTQKKSKLLAELGKLQQEKKNHLEKIMKRKELLQQMENLLKVNIINGQNEDDADVTNASNIIKNAIERLRTSLKQLFVEINENETLLQNTIDECRDKCNKVKHDIESKNGQISENIKKLREKKNQLQELSFSDDQLATLTNKIASVEKELQSVKEKFETQNVSQFSIDKEKSTIKNLEEKLEQLDEEMKIMLKNSITEADMERRLFDMKKQENELIKLKNKHHDNFEIIFSNEIPQRNLKIAVGEIRTSNSKKVAEITRKINQQQNMLTRKEAQLKFAQQKLQAFEDEMISCREKLAAVCKDQTYERTKAYVTMATEKLRKDKGQFSSAKILYEKFIEEFENDKCCPLCRSQFDNKEQVMAEIVSDLKQKIKEIPMRLKKVEDDLKQKESELDKITELASVNGKIKELSEKQIPLASFEVDELTDVCEQLRVELETLKNDLERPQQLELVCNEVLPDATLMDQINLEIVSLKSAIENLHLQIIKTDSNRTKQETETEIENVKMELGNSRRVYENAIKKIQLYNNRCQELRESKSEFIQQQLNIQKQIQGKPQLEQQLIDISTETDQLKSEIRSLEESLPALQNDLTRAEKVQQEEKIKNKEKVATVQDSLYENEKLFENIEKLTIEINEYVNKNKDAIFEKMLDSSAKLEDLLQNLKTTKSEIADEINDLNTKRCNLELKFRNLTDNLDLIDKRKRHSSLDQEIEELSQKIGDFDEKTLFDEKLKLERSGGRINQEINNCKGKSDELKNSIDDLKAELDKPDLKLAKLNYRYKLYEVGIEEQIVEDLKQFLVGFEFSIMHFHQERMEEINKTIKDYWHLIYKGNDIDYIEIKTEQDGKSTSKRRVYNYKVVQVKNDIMMEMRGRCSAGQKVLASIIIRLALAETFSRKCGILALDEPTTNLDRTNINGLCEALITLVETKADEKNFQLLIITHDEEFMNALTAIDKVEFINRVERNKDGHSTIKIEHL</sequence>
<dbReference type="InterPro" id="IPR004584">
    <property type="entry name" value="Rad50_eukaryotes"/>
</dbReference>
<feature type="binding site" evidence="19">
    <location>
        <position position="712"/>
    </location>
    <ligand>
        <name>Zn(2+)</name>
        <dbReference type="ChEBI" id="CHEBI:29105"/>
    </ligand>
</feature>
<evidence type="ECO:0000256" key="10">
    <source>
        <dbReference type="ARBA" id="ARBA00022801"/>
    </source>
</evidence>
<dbReference type="GO" id="GO:0030870">
    <property type="term" value="C:Mre11 complex"/>
    <property type="evidence" value="ECO:0007669"/>
    <property type="project" value="InterPro"/>
</dbReference>
<dbReference type="InParanoid" id="A0A7F5R1S9"/>
<dbReference type="GO" id="GO:0000794">
    <property type="term" value="C:condensed nuclear chromosome"/>
    <property type="evidence" value="ECO:0007669"/>
    <property type="project" value="TreeGrafter"/>
</dbReference>
<dbReference type="PANTHER" id="PTHR18867:SF12">
    <property type="entry name" value="DNA REPAIR PROTEIN RAD50"/>
    <property type="match status" value="1"/>
</dbReference>
<name>A0A7F5R1S9_AGRPL</name>
<dbReference type="SUPFAM" id="SSF52540">
    <property type="entry name" value="P-loop containing nucleoside triphosphate hydrolases"/>
    <property type="match status" value="1"/>
</dbReference>
<keyword evidence="16" id="KW-0539">Nucleus</keyword>
<evidence type="ECO:0000256" key="16">
    <source>
        <dbReference type="ARBA" id="ARBA00023242"/>
    </source>
</evidence>
<dbReference type="PANTHER" id="PTHR18867">
    <property type="entry name" value="RAD50"/>
    <property type="match status" value="1"/>
</dbReference>
<evidence type="ECO:0000256" key="19">
    <source>
        <dbReference type="PROSITE-ProRule" id="PRU00471"/>
    </source>
</evidence>
<dbReference type="GO" id="GO:0016887">
    <property type="term" value="F:ATP hydrolysis activity"/>
    <property type="evidence" value="ECO:0007669"/>
    <property type="project" value="InterPro"/>
</dbReference>
<keyword evidence="8" id="KW-0547">Nucleotide-binding</keyword>
<dbReference type="GO" id="GO:0005524">
    <property type="term" value="F:ATP binding"/>
    <property type="evidence" value="ECO:0007669"/>
    <property type="project" value="UniProtKB-KW"/>
</dbReference>
<feature type="binding site" evidence="19">
    <location>
        <position position="715"/>
    </location>
    <ligand>
        <name>Zn(2+)</name>
        <dbReference type="ChEBI" id="CHEBI:29105"/>
    </ligand>
</feature>
<evidence type="ECO:0000256" key="5">
    <source>
        <dbReference type="ARBA" id="ARBA00017893"/>
    </source>
</evidence>
<dbReference type="OrthoDB" id="18797at2759"/>
<dbReference type="RefSeq" id="XP_025828818.1">
    <property type="nucleotide sequence ID" value="XM_025973033.1"/>
</dbReference>
<evidence type="ECO:0000256" key="1">
    <source>
        <dbReference type="ARBA" id="ARBA00001947"/>
    </source>
</evidence>
<evidence type="ECO:0000256" key="20">
    <source>
        <dbReference type="SAM" id="Coils"/>
    </source>
</evidence>
<reference evidence="23" key="1">
    <citation type="submission" date="2025-08" db="UniProtKB">
        <authorList>
            <consortium name="RefSeq"/>
        </authorList>
    </citation>
    <scope>IDENTIFICATION</scope>
    <source>
        <tissue evidence="23">Entire body</tissue>
    </source>
</reference>
<evidence type="ECO:0000313" key="22">
    <source>
        <dbReference type="Proteomes" id="UP000192223"/>
    </source>
</evidence>
<evidence type="ECO:0000256" key="7">
    <source>
        <dbReference type="ARBA" id="ARBA00022723"/>
    </source>
</evidence>
<keyword evidence="6" id="KW-0158">Chromosome</keyword>
<dbReference type="PROSITE" id="PS51131">
    <property type="entry name" value="ZN_HOOK"/>
    <property type="match status" value="1"/>
</dbReference>
<keyword evidence="7 19" id="KW-0479">Metal-binding</keyword>
<evidence type="ECO:0000256" key="6">
    <source>
        <dbReference type="ARBA" id="ARBA00022454"/>
    </source>
</evidence>
<dbReference type="NCBIfam" id="TIGR00606">
    <property type="entry name" value="rad50"/>
    <property type="match status" value="1"/>
</dbReference>
<feature type="coiled-coil region" evidence="20">
    <location>
        <begin position="620"/>
        <end position="661"/>
    </location>
</feature>
<keyword evidence="15" id="KW-0234">DNA repair</keyword>
<evidence type="ECO:0000256" key="4">
    <source>
        <dbReference type="ARBA" id="ARBA00009439"/>
    </source>
</evidence>
<dbReference type="FunFam" id="3.40.50.300:FF:000593">
    <property type="entry name" value="DNA repair protein RAD50"/>
    <property type="match status" value="1"/>
</dbReference>
<dbReference type="InterPro" id="IPR027417">
    <property type="entry name" value="P-loop_NTPase"/>
</dbReference>
<evidence type="ECO:0000313" key="23">
    <source>
        <dbReference type="RefSeq" id="XP_025828818.1"/>
    </source>
</evidence>
<evidence type="ECO:0000256" key="17">
    <source>
        <dbReference type="ARBA" id="ARBA00023254"/>
    </source>
</evidence>
<feature type="coiled-coil region" evidence="20">
    <location>
        <begin position="468"/>
        <end position="560"/>
    </location>
</feature>
<dbReference type="FunCoup" id="A0A7F5R1S9">
    <property type="interactions" value="2193"/>
</dbReference>
<keyword evidence="13" id="KW-0460">Magnesium</keyword>